<evidence type="ECO:0008006" key="3">
    <source>
        <dbReference type="Google" id="ProtNLM"/>
    </source>
</evidence>
<name>A0A0F7U1H1_PENBI</name>
<dbReference type="Proteomes" id="UP000042958">
    <property type="component" value="Unassembled WGS sequence"/>
</dbReference>
<dbReference type="InterPro" id="IPR011852">
    <property type="entry name" value="TRAP_TAXI"/>
</dbReference>
<dbReference type="AlphaFoldDB" id="A0A0F7U1H1"/>
<reference evidence="2" key="1">
    <citation type="journal article" date="2015" name="Genome Announc.">
        <title>Draft genome sequence of the fungus Penicillium brasilianum MG11.</title>
        <authorList>
            <person name="Horn F."/>
            <person name="Linde J."/>
            <person name="Mattern D.J."/>
            <person name="Walther G."/>
            <person name="Guthke R."/>
            <person name="Brakhage A.A."/>
            <person name="Valiante V."/>
        </authorList>
    </citation>
    <scope>NUCLEOTIDE SEQUENCE [LARGE SCALE GENOMIC DNA]</scope>
    <source>
        <strain evidence="2">MG11</strain>
    </source>
</reference>
<evidence type="ECO:0000313" key="1">
    <source>
        <dbReference type="EMBL" id="CEJ62829.1"/>
    </source>
</evidence>
<dbReference type="Pfam" id="PF16868">
    <property type="entry name" value="NMT1_3"/>
    <property type="match status" value="1"/>
</dbReference>
<gene>
    <name evidence="1" type="ORF">PMG11_11315</name>
</gene>
<sequence length="340" mass="37991">MATPNVKDMIEQESRGPRLERSIKLNFVGDWGMANFHRICSWLTQQFCDRAGPDSRVGIWNVRYGGIEAVLEVFRGEAQLAIATPAQMISTALTGQGIFAPHGPMPSLRALGVLPQNDRLILAIHPKYGIKSFEDLRQKRPPLRIATSTNDGTNFIGYTAYAFMECHGITPEILESWGGKYVTAHRPEQAIGLIQAGEADALLQEAIMTPWWADIVENRKYNALDAEPAALERFAKNYPNTAAMTTNPIPAGFWSILTEPLSTLDFSDFVILVRDDLPEDVAHLLTWCLVETRFAIEGQYMHLKPNRSPLTYPLDPAKMAQTSIPLHEGAKRYYQEAGHL</sequence>
<evidence type="ECO:0000313" key="2">
    <source>
        <dbReference type="Proteomes" id="UP000042958"/>
    </source>
</evidence>
<dbReference type="Gene3D" id="3.40.190.10">
    <property type="entry name" value="Periplasmic binding protein-like II"/>
    <property type="match status" value="2"/>
</dbReference>
<dbReference type="OrthoDB" id="3583708at2759"/>
<dbReference type="EMBL" id="CDHK01000025">
    <property type="protein sequence ID" value="CEJ62829.1"/>
    <property type="molecule type" value="Genomic_DNA"/>
</dbReference>
<proteinExistence type="predicted"/>
<protein>
    <recommendedName>
        <fullName evidence="3">SsuA/THI5-like domain-containing protein</fullName>
    </recommendedName>
</protein>
<organism evidence="1 2">
    <name type="scientific">Penicillium brasilianum</name>
    <dbReference type="NCBI Taxonomy" id="104259"/>
    <lineage>
        <taxon>Eukaryota</taxon>
        <taxon>Fungi</taxon>
        <taxon>Dikarya</taxon>
        <taxon>Ascomycota</taxon>
        <taxon>Pezizomycotina</taxon>
        <taxon>Eurotiomycetes</taxon>
        <taxon>Eurotiomycetidae</taxon>
        <taxon>Eurotiales</taxon>
        <taxon>Aspergillaceae</taxon>
        <taxon>Penicillium</taxon>
    </lineage>
</organism>
<keyword evidence="2" id="KW-1185">Reference proteome</keyword>
<dbReference type="SUPFAM" id="SSF53850">
    <property type="entry name" value="Periplasmic binding protein-like II"/>
    <property type="match status" value="1"/>
</dbReference>
<accession>A0A0F7U1H1</accession>